<name>A0A8T0GY48_CERPU</name>
<comment type="caution">
    <text evidence="2">The sequence shown here is derived from an EMBL/GenBank/DDBJ whole genome shotgun (WGS) entry which is preliminary data.</text>
</comment>
<dbReference type="EMBL" id="CM026429">
    <property type="protein sequence ID" value="KAG0563803.1"/>
    <property type="molecule type" value="Genomic_DNA"/>
</dbReference>
<evidence type="ECO:0000313" key="2">
    <source>
        <dbReference type="EMBL" id="KAG0563803.1"/>
    </source>
</evidence>
<gene>
    <name evidence="2" type="ORF">KC19_8G060200</name>
</gene>
<protein>
    <submittedName>
        <fullName evidence="2">Uncharacterized protein</fullName>
    </submittedName>
</protein>
<dbReference type="Proteomes" id="UP000822688">
    <property type="component" value="Chromosome 8"/>
</dbReference>
<feature type="compositionally biased region" description="Polar residues" evidence="1">
    <location>
        <begin position="71"/>
        <end position="92"/>
    </location>
</feature>
<accession>A0A8T0GY48</accession>
<dbReference type="AlphaFoldDB" id="A0A8T0GY48"/>
<sequence>MIPKIKPTGYATNATPRPSSCLRLHATRLHLRISTCPPPASTQSRFSSTNLSEQLNSLPQRQKFPNPITAILSTPPQKITSNPSKPKTNFQSFPPPRTLRL</sequence>
<reference evidence="2" key="1">
    <citation type="submission" date="2020-06" db="EMBL/GenBank/DDBJ databases">
        <title>WGS assembly of Ceratodon purpureus strain R40.</title>
        <authorList>
            <person name="Carey S.B."/>
            <person name="Jenkins J."/>
            <person name="Shu S."/>
            <person name="Lovell J.T."/>
            <person name="Sreedasyam A."/>
            <person name="Maumus F."/>
            <person name="Tiley G.P."/>
            <person name="Fernandez-Pozo N."/>
            <person name="Barry K."/>
            <person name="Chen C."/>
            <person name="Wang M."/>
            <person name="Lipzen A."/>
            <person name="Daum C."/>
            <person name="Saski C.A."/>
            <person name="Payton A.C."/>
            <person name="Mcbreen J.C."/>
            <person name="Conrad R.E."/>
            <person name="Kollar L.M."/>
            <person name="Olsson S."/>
            <person name="Huttunen S."/>
            <person name="Landis J.B."/>
            <person name="Wickett N.J."/>
            <person name="Johnson M.G."/>
            <person name="Rensing S.A."/>
            <person name="Grimwood J."/>
            <person name="Schmutz J."/>
            <person name="Mcdaniel S.F."/>
        </authorList>
    </citation>
    <scope>NUCLEOTIDE SEQUENCE</scope>
    <source>
        <strain evidence="2">R40</strain>
    </source>
</reference>
<feature type="region of interest" description="Disordered" evidence="1">
    <location>
        <begin position="58"/>
        <end position="101"/>
    </location>
</feature>
<evidence type="ECO:0000256" key="1">
    <source>
        <dbReference type="SAM" id="MobiDB-lite"/>
    </source>
</evidence>
<keyword evidence="3" id="KW-1185">Reference proteome</keyword>
<evidence type="ECO:0000313" key="3">
    <source>
        <dbReference type="Proteomes" id="UP000822688"/>
    </source>
</evidence>
<proteinExistence type="predicted"/>
<organism evidence="2 3">
    <name type="scientific">Ceratodon purpureus</name>
    <name type="common">Fire moss</name>
    <name type="synonym">Dicranum purpureum</name>
    <dbReference type="NCBI Taxonomy" id="3225"/>
    <lineage>
        <taxon>Eukaryota</taxon>
        <taxon>Viridiplantae</taxon>
        <taxon>Streptophyta</taxon>
        <taxon>Embryophyta</taxon>
        <taxon>Bryophyta</taxon>
        <taxon>Bryophytina</taxon>
        <taxon>Bryopsida</taxon>
        <taxon>Dicranidae</taxon>
        <taxon>Pseudoditrichales</taxon>
        <taxon>Ditrichaceae</taxon>
        <taxon>Ceratodon</taxon>
    </lineage>
</organism>